<evidence type="ECO:0000313" key="14">
    <source>
        <dbReference type="EMBL" id="KFO28127.1"/>
    </source>
</evidence>
<proteinExistence type="inferred from homology"/>
<dbReference type="GO" id="GO:0034041">
    <property type="term" value="F:ABC-type sterol transporter activity"/>
    <property type="evidence" value="ECO:0007669"/>
    <property type="project" value="TreeGrafter"/>
</dbReference>
<accession>A0A091DAN1</accession>
<dbReference type="Pfam" id="PF01061">
    <property type="entry name" value="ABC2_membrane"/>
    <property type="match status" value="1"/>
</dbReference>
<dbReference type="SMART" id="SM00382">
    <property type="entry name" value="AAA"/>
    <property type="match status" value="1"/>
</dbReference>
<dbReference type="Pfam" id="PF19055">
    <property type="entry name" value="ABC2_membrane_7"/>
    <property type="match status" value="1"/>
</dbReference>
<evidence type="ECO:0000256" key="6">
    <source>
        <dbReference type="ARBA" id="ARBA00022692"/>
    </source>
</evidence>
<sequence>MRSLTTASYDSKQNASSYSATMTEPKSVCVSVDEAVSSSMDDAETDLLNGHLRKVDNSLTEAQRFSSLPRRAAVNIEFKDLSYSVPEGPWWRKKGSHLQTLHGYDFHLLLSEQTEPEAGGGLGLAWTSRSFLDTLVPRAVTEALSRRPGVSPQTTDSCDKPVGGHLQSASGMGRYKTLLKGISGKFSSGELVAIMGPSGAGKSTLMNILAGYRESGMKGTVLINGLPRDLRCFRKVSCYIMQDDMLLPHLTVQEAMMVSAHLKLQEKDEGRREMVKEILTALGLLSCANTRTGSLSGGQRKRLAIALELVNNPPVMFFDEPTSGLDSASCFQVVSLMKGLAQGGRSIVCTIHQPSAKLFELFDQLYVLSQGQCVYRGKVSNLVPYLRDLGLNCPTYHNPADFVMEVASGEYGDQNSRLVRAVREGMCDADYKRELGGEAEGNPFLWHRPSEEVKQAKALKGFRKVLTHLRVTSHIGIGLLIGLLYLGIGNEAKKVLSNSGFLFFSMLFLMFAALMPTVLTFPLEMGVFLREHLNYWYSLKAYYLAKTMADVPFQILFPVAYCSIVYWMTSQPSDAVRFVLFAALGTMTSLVAQSLGLLIGAASTSLQVATFVGPVTAIPVLLFSGFFVSFDTIPTYLQWMSYISYVRYGFEGVILSIYGLDREDLHCDIDDTCHFQKSEAILRELDVENAMLSLDFVVLGIFFITLRLIAYFVLKYKIWAERDTQPSGFRVEPVTTAGPGGLTVGIRVTQSALVKLLDSPVAFAFSPASYFKQNR</sequence>
<keyword evidence="10 12" id="KW-1133">Transmembrane helix</keyword>
<evidence type="ECO:0000256" key="5">
    <source>
        <dbReference type="ARBA" id="ARBA00022475"/>
    </source>
</evidence>
<reference evidence="14 15" key="1">
    <citation type="submission" date="2013-11" db="EMBL/GenBank/DDBJ databases">
        <title>The Damaraland mole rat (Fukomys damarensis) genome and evolution of African mole rats.</title>
        <authorList>
            <person name="Gladyshev V.N."/>
            <person name="Fang X."/>
        </authorList>
    </citation>
    <scope>NUCLEOTIDE SEQUENCE [LARGE SCALE GENOMIC DNA]</scope>
    <source>
        <tissue evidence="14">Liver</tissue>
    </source>
</reference>
<evidence type="ECO:0000256" key="10">
    <source>
        <dbReference type="ARBA" id="ARBA00022989"/>
    </source>
</evidence>
<comment type="similarity">
    <text evidence="3">Belongs to the ABC transporter superfamily. ABCG family. Eye pigment precursor importer (TC 3.A.1.204) subfamily.</text>
</comment>
<dbReference type="SUPFAM" id="SSF52540">
    <property type="entry name" value="P-loop containing nucleoside triphosphate hydrolases"/>
    <property type="match status" value="1"/>
</dbReference>
<keyword evidence="15" id="KW-1185">Reference proteome</keyword>
<evidence type="ECO:0000256" key="11">
    <source>
        <dbReference type="ARBA" id="ARBA00023136"/>
    </source>
</evidence>
<gene>
    <name evidence="14" type="ORF">H920_10501</name>
</gene>
<dbReference type="PANTHER" id="PTHR48041:SF90">
    <property type="entry name" value="ATP-BINDING CASSETTE SUB-FAMILY G MEMBER 1"/>
    <property type="match status" value="1"/>
</dbReference>
<dbReference type="AlphaFoldDB" id="A0A091DAN1"/>
<evidence type="ECO:0000256" key="4">
    <source>
        <dbReference type="ARBA" id="ARBA00022448"/>
    </source>
</evidence>
<protein>
    <submittedName>
        <fullName evidence="14">ATP-binding cassette sub-family G member 1</fullName>
    </submittedName>
</protein>
<evidence type="ECO:0000256" key="2">
    <source>
        <dbReference type="ARBA" id="ARBA00004236"/>
    </source>
</evidence>
<dbReference type="PANTHER" id="PTHR48041">
    <property type="entry name" value="ABC TRANSPORTER G FAMILY MEMBER 28"/>
    <property type="match status" value="1"/>
</dbReference>
<dbReference type="GO" id="GO:0012505">
    <property type="term" value="C:endomembrane system"/>
    <property type="evidence" value="ECO:0007669"/>
    <property type="project" value="UniProtKB-SubCell"/>
</dbReference>
<dbReference type="GO" id="GO:0005886">
    <property type="term" value="C:plasma membrane"/>
    <property type="evidence" value="ECO:0007669"/>
    <property type="project" value="UniProtKB-SubCell"/>
</dbReference>
<dbReference type="GO" id="GO:0010875">
    <property type="term" value="P:positive regulation of cholesterol efflux"/>
    <property type="evidence" value="ECO:0007669"/>
    <property type="project" value="UniProtKB-ARBA"/>
</dbReference>
<dbReference type="InterPro" id="IPR050352">
    <property type="entry name" value="ABCG_transporters"/>
</dbReference>
<evidence type="ECO:0000313" key="15">
    <source>
        <dbReference type="Proteomes" id="UP000028990"/>
    </source>
</evidence>
<dbReference type="InterPro" id="IPR003439">
    <property type="entry name" value="ABC_transporter-like_ATP-bd"/>
</dbReference>
<keyword evidence="5" id="KW-1003">Cell membrane</keyword>
<keyword evidence="6 12" id="KW-0812">Transmembrane</keyword>
<feature type="transmembrane region" description="Helical" evidence="12">
    <location>
        <begin position="541"/>
        <end position="566"/>
    </location>
</feature>
<dbReference type="Pfam" id="PF00005">
    <property type="entry name" value="ABC_tran"/>
    <property type="match status" value="1"/>
</dbReference>
<feature type="transmembrane region" description="Helical" evidence="12">
    <location>
        <begin position="696"/>
        <end position="714"/>
    </location>
</feature>
<evidence type="ECO:0000259" key="13">
    <source>
        <dbReference type="PROSITE" id="PS50893"/>
    </source>
</evidence>
<dbReference type="GO" id="GO:0033344">
    <property type="term" value="P:cholesterol efflux"/>
    <property type="evidence" value="ECO:0007669"/>
    <property type="project" value="UniProtKB-ARBA"/>
</dbReference>
<dbReference type="InterPro" id="IPR013525">
    <property type="entry name" value="ABC2_TM"/>
</dbReference>
<feature type="transmembrane region" description="Helical" evidence="12">
    <location>
        <begin position="471"/>
        <end position="488"/>
    </location>
</feature>
<evidence type="ECO:0000256" key="3">
    <source>
        <dbReference type="ARBA" id="ARBA00005814"/>
    </source>
</evidence>
<organism evidence="14 15">
    <name type="scientific">Fukomys damarensis</name>
    <name type="common">Damaraland mole rat</name>
    <name type="synonym">Cryptomys damarensis</name>
    <dbReference type="NCBI Taxonomy" id="885580"/>
    <lineage>
        <taxon>Eukaryota</taxon>
        <taxon>Metazoa</taxon>
        <taxon>Chordata</taxon>
        <taxon>Craniata</taxon>
        <taxon>Vertebrata</taxon>
        <taxon>Euteleostomi</taxon>
        <taxon>Mammalia</taxon>
        <taxon>Eutheria</taxon>
        <taxon>Euarchontoglires</taxon>
        <taxon>Glires</taxon>
        <taxon>Rodentia</taxon>
        <taxon>Hystricomorpha</taxon>
        <taxon>Bathyergidae</taxon>
        <taxon>Fukomys</taxon>
    </lineage>
</organism>
<dbReference type="InterPro" id="IPR003593">
    <property type="entry name" value="AAA+_ATPase"/>
</dbReference>
<dbReference type="InterPro" id="IPR017871">
    <property type="entry name" value="ABC_transporter-like_CS"/>
</dbReference>
<dbReference type="GO" id="GO:0045542">
    <property type="term" value="P:positive regulation of cholesterol biosynthetic process"/>
    <property type="evidence" value="ECO:0007669"/>
    <property type="project" value="UniProtKB-ARBA"/>
</dbReference>
<feature type="transmembrane region" description="Helical" evidence="12">
    <location>
        <begin position="578"/>
        <end position="602"/>
    </location>
</feature>
<keyword evidence="7" id="KW-0547">Nucleotide-binding</keyword>
<dbReference type="PROSITE" id="PS00211">
    <property type="entry name" value="ABC_TRANSPORTER_1"/>
    <property type="match status" value="1"/>
</dbReference>
<dbReference type="InterPro" id="IPR043926">
    <property type="entry name" value="ABCG_dom"/>
</dbReference>
<dbReference type="FunFam" id="3.40.50.300:FF:000267">
    <property type="entry name" value="ATP-binding cassette, sub-family G (WHITE), member 1"/>
    <property type="match status" value="1"/>
</dbReference>
<dbReference type="Proteomes" id="UP000028990">
    <property type="component" value="Unassembled WGS sequence"/>
</dbReference>
<feature type="transmembrane region" description="Helical" evidence="12">
    <location>
        <begin position="608"/>
        <end position="630"/>
    </location>
</feature>
<name>A0A091DAN1_FUKDA</name>
<dbReference type="Gene3D" id="3.40.50.300">
    <property type="entry name" value="P-loop containing nucleotide triphosphate hydrolases"/>
    <property type="match status" value="1"/>
</dbReference>
<dbReference type="STRING" id="885580.ENSFDAP00000014886"/>
<evidence type="ECO:0000256" key="9">
    <source>
        <dbReference type="ARBA" id="ARBA00022967"/>
    </source>
</evidence>
<feature type="transmembrane region" description="Helical" evidence="12">
    <location>
        <begin position="500"/>
        <end position="521"/>
    </location>
</feature>
<dbReference type="eggNOG" id="KOG0061">
    <property type="taxonomic scope" value="Eukaryota"/>
</dbReference>
<feature type="transmembrane region" description="Helical" evidence="12">
    <location>
        <begin position="642"/>
        <end position="660"/>
    </location>
</feature>
<dbReference type="GO" id="GO:0042632">
    <property type="term" value="P:cholesterol homeostasis"/>
    <property type="evidence" value="ECO:0007669"/>
    <property type="project" value="TreeGrafter"/>
</dbReference>
<keyword evidence="11 12" id="KW-0472">Membrane</keyword>
<feature type="domain" description="ABC transporter" evidence="13">
    <location>
        <begin position="164"/>
        <end position="395"/>
    </location>
</feature>
<dbReference type="GO" id="GO:0005524">
    <property type="term" value="F:ATP binding"/>
    <property type="evidence" value="ECO:0007669"/>
    <property type="project" value="UniProtKB-KW"/>
</dbReference>
<evidence type="ECO:0000256" key="8">
    <source>
        <dbReference type="ARBA" id="ARBA00022840"/>
    </source>
</evidence>
<evidence type="ECO:0000256" key="1">
    <source>
        <dbReference type="ARBA" id="ARBA00004127"/>
    </source>
</evidence>
<keyword evidence="9" id="KW-1278">Translocase</keyword>
<dbReference type="GO" id="GO:0016887">
    <property type="term" value="F:ATP hydrolysis activity"/>
    <property type="evidence" value="ECO:0007669"/>
    <property type="project" value="InterPro"/>
</dbReference>
<evidence type="ECO:0000256" key="12">
    <source>
        <dbReference type="SAM" id="Phobius"/>
    </source>
</evidence>
<dbReference type="GO" id="GO:0071403">
    <property type="term" value="P:cellular response to high density lipoprotein particle stimulus"/>
    <property type="evidence" value="ECO:0007669"/>
    <property type="project" value="UniProtKB-ARBA"/>
</dbReference>
<keyword evidence="8 14" id="KW-0067">ATP-binding</keyword>
<evidence type="ECO:0000256" key="7">
    <source>
        <dbReference type="ARBA" id="ARBA00022741"/>
    </source>
</evidence>
<keyword evidence="4" id="KW-0813">Transport</keyword>
<comment type="subcellular location">
    <subcellularLocation>
        <location evidence="2">Cell membrane</location>
    </subcellularLocation>
    <subcellularLocation>
        <location evidence="1">Endomembrane system</location>
        <topology evidence="1">Multi-pass membrane protein</topology>
    </subcellularLocation>
</comment>
<dbReference type="EMBL" id="KN122816">
    <property type="protein sequence ID" value="KFO28127.1"/>
    <property type="molecule type" value="Genomic_DNA"/>
</dbReference>
<dbReference type="PROSITE" id="PS50893">
    <property type="entry name" value="ABC_TRANSPORTER_2"/>
    <property type="match status" value="1"/>
</dbReference>
<dbReference type="InterPro" id="IPR027417">
    <property type="entry name" value="P-loop_NTPase"/>
</dbReference>
<dbReference type="CDD" id="cd03213">
    <property type="entry name" value="ABCG_EPDR"/>
    <property type="match status" value="1"/>
</dbReference>